<proteinExistence type="predicted"/>
<dbReference type="Proteomes" id="UP000426027">
    <property type="component" value="Chromosome"/>
</dbReference>
<sequence>MARGSLGISRLCCLLYFIRYRRHCANHLPTCTAKKPGHLCRTTHLCATPVWHIIGSTIHHTTQQDAHGMKYGPSFWKRQFRMAKRKPAVAWLRHQLWSEEVSIISNDCFGGEYYRLLQLPYNTPFVGLMLMAPCYIKLLQHFDEYMEQPLHFVNESKYPSLNVQRQANSYPIGMLNDVEIHFLHYHNAEEAATKWKRRCQRINKQNMLIKFAGEKILQQMNIIQRSASCRSAKKSVWVPCPGLQQNPAIT</sequence>
<organism evidence="1 2">
    <name type="scientific">Phnomibacter ginsenosidimutans</name>
    <dbReference type="NCBI Taxonomy" id="2676868"/>
    <lineage>
        <taxon>Bacteria</taxon>
        <taxon>Pseudomonadati</taxon>
        <taxon>Bacteroidota</taxon>
        <taxon>Chitinophagia</taxon>
        <taxon>Chitinophagales</taxon>
        <taxon>Chitinophagaceae</taxon>
        <taxon>Phnomibacter</taxon>
    </lineage>
</organism>
<dbReference type="KEGG" id="fls:GLV81_17785"/>
<name>A0A6I6H5Y6_9BACT</name>
<gene>
    <name evidence="1" type="ORF">GLV81_17785</name>
</gene>
<accession>A0A6I6H5Y6</accession>
<keyword evidence="2" id="KW-1185">Reference proteome</keyword>
<evidence type="ECO:0000313" key="1">
    <source>
        <dbReference type="EMBL" id="QGW29721.1"/>
    </source>
</evidence>
<dbReference type="Pfam" id="PF08942">
    <property type="entry name" value="DUF1919"/>
    <property type="match status" value="1"/>
</dbReference>
<evidence type="ECO:0000313" key="2">
    <source>
        <dbReference type="Proteomes" id="UP000426027"/>
    </source>
</evidence>
<dbReference type="AlphaFoldDB" id="A0A6I6H5Y6"/>
<dbReference type="EMBL" id="CP046566">
    <property type="protein sequence ID" value="QGW29721.1"/>
    <property type="molecule type" value="Genomic_DNA"/>
</dbReference>
<dbReference type="SUPFAM" id="SSF142795">
    <property type="entry name" value="CAC2185-like"/>
    <property type="match status" value="1"/>
</dbReference>
<protein>
    <submittedName>
        <fullName evidence="1">DUF1919 domain-containing protein</fullName>
    </submittedName>
</protein>
<reference evidence="1 2" key="1">
    <citation type="submission" date="2019-11" db="EMBL/GenBank/DDBJ databases">
        <authorList>
            <person name="Im W.T."/>
        </authorList>
    </citation>
    <scope>NUCLEOTIDE SEQUENCE [LARGE SCALE GENOMIC DNA]</scope>
    <source>
        <strain evidence="1 2">SB-02</strain>
    </source>
</reference>
<dbReference type="InterPro" id="IPR015037">
    <property type="entry name" value="DUF1919"/>
</dbReference>
<dbReference type="InterPro" id="IPR037226">
    <property type="entry name" value="CAC2185-like_sf"/>
</dbReference>